<organism evidence="1 2">
    <name type="scientific">Exaiptasia diaphana</name>
    <name type="common">Tropical sea anemone</name>
    <name type="synonym">Aiptasia pulchella</name>
    <dbReference type="NCBI Taxonomy" id="2652724"/>
    <lineage>
        <taxon>Eukaryota</taxon>
        <taxon>Metazoa</taxon>
        <taxon>Cnidaria</taxon>
        <taxon>Anthozoa</taxon>
        <taxon>Hexacorallia</taxon>
        <taxon>Actiniaria</taxon>
        <taxon>Aiptasiidae</taxon>
        <taxon>Exaiptasia</taxon>
    </lineage>
</organism>
<keyword evidence="2" id="KW-1185">Reference proteome</keyword>
<protein>
    <submittedName>
        <fullName evidence="1">Uncharacterized protein</fullName>
    </submittedName>
</protein>
<name>A0A913WY15_EXADI</name>
<evidence type="ECO:0000313" key="2">
    <source>
        <dbReference type="Proteomes" id="UP000887567"/>
    </source>
</evidence>
<dbReference type="RefSeq" id="XP_020895883.1">
    <property type="nucleotide sequence ID" value="XM_021040224.2"/>
</dbReference>
<dbReference type="Proteomes" id="UP000887567">
    <property type="component" value="Unplaced"/>
</dbReference>
<evidence type="ECO:0000313" key="1">
    <source>
        <dbReference type="EnsemblMetazoa" id="XP_020895883.1"/>
    </source>
</evidence>
<dbReference type="GeneID" id="110234827"/>
<accession>A0A913WY15</accession>
<dbReference type="KEGG" id="epa:110234827"/>
<dbReference type="EnsemblMetazoa" id="XM_021040224.2">
    <property type="protein sequence ID" value="XP_020895883.1"/>
    <property type="gene ID" value="LOC110234827"/>
</dbReference>
<dbReference type="AlphaFoldDB" id="A0A913WY15"/>
<proteinExistence type="predicted"/>
<reference evidence="1" key="1">
    <citation type="submission" date="2022-11" db="UniProtKB">
        <authorList>
            <consortium name="EnsemblMetazoa"/>
        </authorList>
    </citation>
    <scope>IDENTIFICATION</scope>
</reference>
<sequence>MKLTSGIEIMMTSVAEQLVNHSDLSTDVLIQVMQENTKALQQLPWYHLDDGSKMKLTSGIEIMMTSVAEQLVNHSDLSTDVLIQVMQENTKALQQLPWYHLDDGSKMKLTSGIEIMMTSVADRLVNHSDLTTDVLIQVMQENTKALQKLPWDELDDGSKIKLISRIETMTTRVGDRLNNTDLTSDVLIQVMQENTKVLEKLPWHNIDDGIKNKLKSDLERMIKRVIQHLSKHPEISNDVVKGILCTSEAILKNISWTDLNSDLKNNVLSCLAELMKLVSERALRHGKREVLSHAVSIILAMSSLLPQSSDITSRLQSHLEAMVASVEKYNVQFYDMDGVIDMMTAAFNKLKAGNKLSSEATLVILSIVSRITKAYLEQATSKLHGGSERRLMEQLMSLLRDVRHLLPEDLPTASDVTELKSQVDSHVDTLDRVLLQFNDIQVKSTESDQPFILDEILNDIKKELSKLKKKMANMIHIFERKSEHGLEFKESIQALMERIEVQTKRVMSGLSRDSGYGSYDGSMLTGKNSSNDPDTLVVFGGFLVNDMISIRKMCVFENTRNSCKPIHPQWCIVFDDTKHIS</sequence>